<keyword evidence="1" id="KW-1133">Transmembrane helix</keyword>
<dbReference type="EMBL" id="MHMA01000002">
    <property type="protein sequence ID" value="OGZ20770.1"/>
    <property type="molecule type" value="Genomic_DNA"/>
</dbReference>
<sequence>MNINTNKYLIPAAIVLAGILIAGGYVFINYWPIGTLSSQAAADKAMTFINKNIEQGVTASLVNVSSQGSVYQISLKINEIPYESYITKDGKFLFPTGINLEAAAIETPAETSAATASFAQCLTAKSMKFYGSKNCSWCDKEKELFGTSFQYINYIECIDSATGGLTKTCQDAKIESFPTWQLPGGKMESGFKTLEQLAETSGCLIK</sequence>
<keyword evidence="1" id="KW-0472">Membrane</keyword>
<accession>A0A1G2E5Z5</accession>
<reference evidence="2 3" key="1">
    <citation type="journal article" date="2016" name="Nat. Commun.">
        <title>Thousands of microbial genomes shed light on interconnected biogeochemical processes in an aquifer system.</title>
        <authorList>
            <person name="Anantharaman K."/>
            <person name="Brown C.T."/>
            <person name="Hug L.A."/>
            <person name="Sharon I."/>
            <person name="Castelle C.J."/>
            <person name="Probst A.J."/>
            <person name="Thomas B.C."/>
            <person name="Singh A."/>
            <person name="Wilkins M.J."/>
            <person name="Karaoz U."/>
            <person name="Brodie E.L."/>
            <person name="Williams K.H."/>
            <person name="Hubbard S.S."/>
            <person name="Banfield J.F."/>
        </authorList>
    </citation>
    <scope>NUCLEOTIDE SEQUENCE [LARGE SCALE GENOMIC DNA]</scope>
</reference>
<dbReference type="Gene3D" id="3.40.30.10">
    <property type="entry name" value="Glutaredoxin"/>
    <property type="match status" value="1"/>
</dbReference>
<comment type="caution">
    <text evidence="2">The sequence shown here is derived from an EMBL/GenBank/DDBJ whole genome shotgun (WGS) entry which is preliminary data.</text>
</comment>
<organism evidence="2 3">
    <name type="scientific">Candidatus Nealsonbacteria bacterium RIFCSPHIGHO2_01_FULL_43_31</name>
    <dbReference type="NCBI Taxonomy" id="1801665"/>
    <lineage>
        <taxon>Bacteria</taxon>
        <taxon>Candidatus Nealsoniibacteriota</taxon>
    </lineage>
</organism>
<dbReference type="AlphaFoldDB" id="A0A1G2E5Z5"/>
<dbReference type="PANTHER" id="PTHR34573">
    <property type="entry name" value="VKC DOMAIN-CONTAINING PROTEIN"/>
    <property type="match status" value="1"/>
</dbReference>
<evidence type="ECO:0000313" key="3">
    <source>
        <dbReference type="Proteomes" id="UP000178721"/>
    </source>
</evidence>
<gene>
    <name evidence="2" type="ORF">A2654_02645</name>
</gene>
<proteinExistence type="predicted"/>
<dbReference type="PANTHER" id="PTHR34573:SF1">
    <property type="entry name" value="VITAMIN K EPOXIDE REDUCTASE DOMAIN-CONTAINING PROTEIN"/>
    <property type="match status" value="1"/>
</dbReference>
<protein>
    <recommendedName>
        <fullName evidence="4">Thioredoxin-like fold domain-containing protein</fullName>
    </recommendedName>
</protein>
<evidence type="ECO:0008006" key="4">
    <source>
        <dbReference type="Google" id="ProtNLM"/>
    </source>
</evidence>
<name>A0A1G2E5Z5_9BACT</name>
<evidence type="ECO:0000256" key="1">
    <source>
        <dbReference type="SAM" id="Phobius"/>
    </source>
</evidence>
<dbReference type="Proteomes" id="UP000178721">
    <property type="component" value="Unassembled WGS sequence"/>
</dbReference>
<keyword evidence="1" id="KW-0812">Transmembrane</keyword>
<feature type="transmembrane region" description="Helical" evidence="1">
    <location>
        <begin position="12"/>
        <end position="31"/>
    </location>
</feature>
<evidence type="ECO:0000313" key="2">
    <source>
        <dbReference type="EMBL" id="OGZ20770.1"/>
    </source>
</evidence>